<evidence type="ECO:0000313" key="3">
    <source>
        <dbReference type="Proteomes" id="UP001595699"/>
    </source>
</evidence>
<dbReference type="InterPro" id="IPR012338">
    <property type="entry name" value="Beta-lactam/transpept-like"/>
</dbReference>
<accession>A0ABV7YN54</accession>
<sequence>MRSPIRYVLVLLVSCLVGALGIVAPAHGAAPKAGPAPQIVVPPNVTAGVAVFDRQTGQFTEQLNTAMQFRSASLVKLLLVLDFLWNRGPTYDIPAADRTRLDVMLQRSDDAAASHYWSTLGGSAVINRMVPRLGLQNTAPPPSTHPGFWGYVAISAADVVRIYRYILDQAPAQVRDYIMGNLHAAKRCGTDGFDQYMGIPSSFNRPWAIKQGWSGMSSGGCTSATLASLMGAKEPAVAPAVIGPMAVDLTREALHSTGTVGAGDRVIVAALTLNPDGTSYGAAYSRLNQLVRSLNVPGATKPAGTWFGTWGSGVRVRSGTNTGTSIVSELPAGVEVLVDCQVQGQTVNVPPYTNNWWAHLPLYPGYMTNIYVSSPGNQLPGVPTC</sequence>
<organism evidence="2 3">
    <name type="scientific">Tenggerimyces flavus</name>
    <dbReference type="NCBI Taxonomy" id="1708749"/>
    <lineage>
        <taxon>Bacteria</taxon>
        <taxon>Bacillati</taxon>
        <taxon>Actinomycetota</taxon>
        <taxon>Actinomycetes</taxon>
        <taxon>Propionibacteriales</taxon>
        <taxon>Nocardioidaceae</taxon>
        <taxon>Tenggerimyces</taxon>
    </lineage>
</organism>
<reference evidence="3" key="1">
    <citation type="journal article" date="2019" name="Int. J. Syst. Evol. Microbiol.">
        <title>The Global Catalogue of Microorganisms (GCM) 10K type strain sequencing project: providing services to taxonomists for standard genome sequencing and annotation.</title>
        <authorList>
            <consortium name="The Broad Institute Genomics Platform"/>
            <consortium name="The Broad Institute Genome Sequencing Center for Infectious Disease"/>
            <person name="Wu L."/>
            <person name="Ma J."/>
        </authorList>
    </citation>
    <scope>NUCLEOTIDE SEQUENCE [LARGE SCALE GENOMIC DNA]</scope>
    <source>
        <strain evidence="3">CGMCC 4.7241</strain>
    </source>
</reference>
<feature type="chain" id="PRO_5046163010" evidence="1">
    <location>
        <begin position="29"/>
        <end position="385"/>
    </location>
</feature>
<name>A0ABV7YN54_9ACTN</name>
<feature type="signal peptide" evidence="1">
    <location>
        <begin position="1"/>
        <end position="28"/>
    </location>
</feature>
<protein>
    <submittedName>
        <fullName evidence="2">Uncharacterized protein</fullName>
    </submittedName>
</protein>
<dbReference type="Gene3D" id="3.40.710.10">
    <property type="entry name" value="DD-peptidase/beta-lactamase superfamily"/>
    <property type="match status" value="1"/>
</dbReference>
<dbReference type="EMBL" id="JBHRZH010000043">
    <property type="protein sequence ID" value="MFC3765822.1"/>
    <property type="molecule type" value="Genomic_DNA"/>
</dbReference>
<proteinExistence type="predicted"/>
<comment type="caution">
    <text evidence="2">The sequence shown here is derived from an EMBL/GenBank/DDBJ whole genome shotgun (WGS) entry which is preliminary data.</text>
</comment>
<gene>
    <name evidence="2" type="ORF">ACFOUW_33650</name>
</gene>
<evidence type="ECO:0000256" key="1">
    <source>
        <dbReference type="SAM" id="SignalP"/>
    </source>
</evidence>
<dbReference type="RefSeq" id="WP_205121089.1">
    <property type="nucleotide sequence ID" value="NZ_JAFBCM010000001.1"/>
</dbReference>
<dbReference type="SUPFAM" id="SSF56601">
    <property type="entry name" value="beta-lactamase/transpeptidase-like"/>
    <property type="match status" value="1"/>
</dbReference>
<keyword evidence="3" id="KW-1185">Reference proteome</keyword>
<keyword evidence="1" id="KW-0732">Signal</keyword>
<dbReference type="Proteomes" id="UP001595699">
    <property type="component" value="Unassembled WGS sequence"/>
</dbReference>
<evidence type="ECO:0000313" key="2">
    <source>
        <dbReference type="EMBL" id="MFC3765822.1"/>
    </source>
</evidence>